<dbReference type="RefSeq" id="WP_066406471.1">
    <property type="nucleotide sequence ID" value="NZ_CP011390.1"/>
</dbReference>
<accession>A0A172TYQ2</accession>
<dbReference type="InterPro" id="IPR053144">
    <property type="entry name" value="Acetyltransferase_Butenolide"/>
</dbReference>
<dbReference type="PATRIC" id="fig|1492898.3.peg.4074"/>
<dbReference type="GO" id="GO:0016747">
    <property type="term" value="F:acyltransferase activity, transferring groups other than amino-acyl groups"/>
    <property type="evidence" value="ECO:0007669"/>
    <property type="project" value="InterPro"/>
</dbReference>
<dbReference type="Proteomes" id="UP000077177">
    <property type="component" value="Chromosome"/>
</dbReference>
<proteinExistence type="predicted"/>
<dbReference type="AlphaFoldDB" id="A0A172TYQ2"/>
<dbReference type="OrthoDB" id="3216107at2"/>
<organism evidence="2 3">
    <name type="scientific">Flavisolibacter tropicus</name>
    <dbReference type="NCBI Taxonomy" id="1492898"/>
    <lineage>
        <taxon>Bacteria</taxon>
        <taxon>Pseudomonadati</taxon>
        <taxon>Bacteroidota</taxon>
        <taxon>Chitinophagia</taxon>
        <taxon>Chitinophagales</taxon>
        <taxon>Chitinophagaceae</taxon>
        <taxon>Flavisolibacter</taxon>
    </lineage>
</organism>
<keyword evidence="3" id="KW-1185">Reference proteome</keyword>
<gene>
    <name evidence="2" type="ORF">SY85_18720</name>
</gene>
<dbReference type="Pfam" id="PF13508">
    <property type="entry name" value="Acetyltransf_7"/>
    <property type="match status" value="1"/>
</dbReference>
<keyword evidence="2" id="KW-0808">Transferase</keyword>
<dbReference type="PROSITE" id="PS51186">
    <property type="entry name" value="GNAT"/>
    <property type="match status" value="1"/>
</dbReference>
<dbReference type="EMBL" id="CP011390">
    <property type="protein sequence ID" value="ANE52219.1"/>
    <property type="molecule type" value="Genomic_DNA"/>
</dbReference>
<sequence>MEWIKDDYSITTDKEKIDVDYTHQFLTNSYWAEGISKPIIEKSIKGSLCFSVFHGEQQVGFARVISDEATFAYLADVFIDPNYRGKGLSRWLMEVIMNYPTLQGLRRFLLATRDAHGLYEKFGFEPISSITPWMQVHRPGIYKEKSCER</sequence>
<dbReference type="SUPFAM" id="SSF55729">
    <property type="entry name" value="Acyl-CoA N-acyltransferases (Nat)"/>
    <property type="match status" value="1"/>
</dbReference>
<protein>
    <submittedName>
        <fullName evidence="2">GNAT family acetyltransferase</fullName>
    </submittedName>
</protein>
<dbReference type="CDD" id="cd04301">
    <property type="entry name" value="NAT_SF"/>
    <property type="match status" value="1"/>
</dbReference>
<evidence type="ECO:0000259" key="1">
    <source>
        <dbReference type="PROSITE" id="PS51186"/>
    </source>
</evidence>
<reference evidence="2 3" key="2">
    <citation type="journal article" date="2016" name="Int. J. Syst. Evol. Microbiol.">
        <title>Flavisolibacter tropicus sp. nov., isolated from tropical soil.</title>
        <authorList>
            <person name="Lee J.J."/>
            <person name="Kang M.S."/>
            <person name="Kim G.S."/>
            <person name="Lee C.S."/>
            <person name="Lim S."/>
            <person name="Lee J."/>
            <person name="Roh S.H."/>
            <person name="Kang H."/>
            <person name="Ha J.M."/>
            <person name="Bae S."/>
            <person name="Jung H.Y."/>
            <person name="Kim M.K."/>
        </authorList>
    </citation>
    <scope>NUCLEOTIDE SEQUENCE [LARGE SCALE GENOMIC DNA]</scope>
    <source>
        <strain evidence="2 3">LCS9</strain>
    </source>
</reference>
<dbReference type="PANTHER" id="PTHR43233:SF1">
    <property type="entry name" value="FAMILY N-ACETYLTRANSFERASE, PUTATIVE (AFU_ORTHOLOGUE AFUA_6G03350)-RELATED"/>
    <property type="match status" value="1"/>
</dbReference>
<feature type="domain" description="N-acetyltransferase" evidence="1">
    <location>
        <begin position="1"/>
        <end position="148"/>
    </location>
</feature>
<dbReference type="KEGG" id="fla:SY85_18720"/>
<evidence type="ECO:0000313" key="2">
    <source>
        <dbReference type="EMBL" id="ANE52219.1"/>
    </source>
</evidence>
<name>A0A172TYQ2_9BACT</name>
<dbReference type="InterPro" id="IPR016181">
    <property type="entry name" value="Acyl_CoA_acyltransferase"/>
</dbReference>
<evidence type="ECO:0000313" key="3">
    <source>
        <dbReference type="Proteomes" id="UP000077177"/>
    </source>
</evidence>
<dbReference type="InterPro" id="IPR000182">
    <property type="entry name" value="GNAT_dom"/>
</dbReference>
<dbReference type="PANTHER" id="PTHR43233">
    <property type="entry name" value="FAMILY N-ACETYLTRANSFERASE, PUTATIVE (AFU_ORTHOLOGUE AFUA_6G03350)-RELATED"/>
    <property type="match status" value="1"/>
</dbReference>
<reference evidence="3" key="1">
    <citation type="submission" date="2015-01" db="EMBL/GenBank/DDBJ databases">
        <title>Flavisolibacter sp./LCS9/ whole genome sequencing.</title>
        <authorList>
            <person name="Kim M.K."/>
            <person name="Srinivasan S."/>
            <person name="Lee J.-J."/>
        </authorList>
    </citation>
    <scope>NUCLEOTIDE SEQUENCE [LARGE SCALE GENOMIC DNA]</scope>
    <source>
        <strain evidence="3">LCS9</strain>
    </source>
</reference>
<dbReference type="Gene3D" id="3.40.630.30">
    <property type="match status" value="1"/>
</dbReference>